<evidence type="ECO:0000256" key="1">
    <source>
        <dbReference type="ARBA" id="ARBA00022898"/>
    </source>
</evidence>
<dbReference type="AlphaFoldDB" id="A0AAE0ENU4"/>
<evidence type="ECO:0000313" key="4">
    <source>
        <dbReference type="EMBL" id="KAK3235478.1"/>
    </source>
</evidence>
<accession>A0AAE0ENU4</accession>
<feature type="domain" description="Aminotransferase class V" evidence="3">
    <location>
        <begin position="116"/>
        <end position="419"/>
    </location>
</feature>
<feature type="region of interest" description="Disordered" evidence="2">
    <location>
        <begin position="69"/>
        <end position="95"/>
    </location>
</feature>
<reference evidence="4 5" key="1">
    <citation type="journal article" date="2015" name="Genome Biol. Evol.">
        <title>Comparative Genomics of a Bacterivorous Green Alga Reveals Evolutionary Causalities and Consequences of Phago-Mixotrophic Mode of Nutrition.</title>
        <authorList>
            <person name="Burns J.A."/>
            <person name="Paasch A."/>
            <person name="Narechania A."/>
            <person name="Kim E."/>
        </authorList>
    </citation>
    <scope>NUCLEOTIDE SEQUENCE [LARGE SCALE GENOMIC DNA]</scope>
    <source>
        <strain evidence="4 5">PLY_AMNH</strain>
    </source>
</reference>
<keyword evidence="1" id="KW-0663">Pyridoxal phosphate</keyword>
<proteinExistence type="predicted"/>
<dbReference type="PANTHER" id="PTHR43092:SF2">
    <property type="entry name" value="HERCYNYLCYSTEINE SULFOXIDE LYASE"/>
    <property type="match status" value="1"/>
</dbReference>
<evidence type="ECO:0000259" key="3">
    <source>
        <dbReference type="Pfam" id="PF00266"/>
    </source>
</evidence>
<dbReference type="EMBL" id="LGRX02035284">
    <property type="protein sequence ID" value="KAK3235478.1"/>
    <property type="molecule type" value="Genomic_DNA"/>
</dbReference>
<dbReference type="Gene3D" id="3.40.640.10">
    <property type="entry name" value="Type I PLP-dependent aspartate aminotransferase-like (Major domain)"/>
    <property type="match status" value="1"/>
</dbReference>
<dbReference type="SUPFAM" id="SSF53383">
    <property type="entry name" value="PLP-dependent transferases"/>
    <property type="match status" value="1"/>
</dbReference>
<dbReference type="InterPro" id="IPR000192">
    <property type="entry name" value="Aminotrans_V_dom"/>
</dbReference>
<evidence type="ECO:0000256" key="2">
    <source>
        <dbReference type="SAM" id="MobiDB-lite"/>
    </source>
</evidence>
<evidence type="ECO:0000313" key="5">
    <source>
        <dbReference type="Proteomes" id="UP001190700"/>
    </source>
</evidence>
<name>A0AAE0ENU4_9CHLO</name>
<gene>
    <name evidence="4" type="ORF">CYMTET_54322</name>
</gene>
<dbReference type="InterPro" id="IPR015421">
    <property type="entry name" value="PyrdxlP-dep_Trfase_major"/>
</dbReference>
<sequence>MSAHGLIPAADTKVLSLPVGIPGALSLRNDSAQDLRAFGLPLTSGPRMFSSQLTPNKFLSGESPDSPWGFGLASPRQEDQSDSASCSSASDDESGTEGYLLETCRQLSAYVRCNMEDLLFCENCSSAANAVISSSRIEEGDVCITFSTAYGMVRNKLLMECSARKAEVRQLQVEFPGGGSKPTGPGGESLPAALGQLLRSVASEGRRVALVCMDHISSAPGCVMPVMDLCRAARQELAADVPIALDAAHVLGQVDVNLRALEEAGCTHWFSDGHKWFFSPKGSALLWCSEPFQAELLPAVKGAVASNSRLYGFTKTSVIGAYTEVQQRFLYTGTRDYTPWCAMAEALAFRQWIGEATILERNRNLALWGSKLLADAWGTETLLDEGSTAMMAHARLPVDTEDEAVMIGEVLSMHGVHCLLFPLARPASQGGEVRYWARPCAQLFVAEADFHKLATITLEALPDVKSLCSTKSIASSI</sequence>
<comment type="caution">
    <text evidence="4">The sequence shown here is derived from an EMBL/GenBank/DDBJ whole genome shotgun (WGS) entry which is preliminary data.</text>
</comment>
<dbReference type="Proteomes" id="UP001190700">
    <property type="component" value="Unassembled WGS sequence"/>
</dbReference>
<dbReference type="InterPro" id="IPR015424">
    <property type="entry name" value="PyrdxlP-dep_Trfase"/>
</dbReference>
<keyword evidence="5" id="KW-1185">Reference proteome</keyword>
<dbReference type="PANTHER" id="PTHR43092">
    <property type="entry name" value="L-CYSTEINE DESULFHYDRASE"/>
    <property type="match status" value="1"/>
</dbReference>
<organism evidence="4 5">
    <name type="scientific">Cymbomonas tetramitiformis</name>
    <dbReference type="NCBI Taxonomy" id="36881"/>
    <lineage>
        <taxon>Eukaryota</taxon>
        <taxon>Viridiplantae</taxon>
        <taxon>Chlorophyta</taxon>
        <taxon>Pyramimonadophyceae</taxon>
        <taxon>Pyramimonadales</taxon>
        <taxon>Pyramimonadaceae</taxon>
        <taxon>Cymbomonas</taxon>
    </lineage>
</organism>
<dbReference type="Pfam" id="PF00266">
    <property type="entry name" value="Aminotran_5"/>
    <property type="match status" value="1"/>
</dbReference>
<protein>
    <recommendedName>
        <fullName evidence="3">Aminotransferase class V domain-containing protein</fullName>
    </recommendedName>
</protein>